<dbReference type="SMART" id="SM00213">
    <property type="entry name" value="UBQ"/>
    <property type="match status" value="1"/>
</dbReference>
<name>A0A2G5CNH0_AQUCA</name>
<evidence type="ECO:0000259" key="4">
    <source>
        <dbReference type="PROSITE" id="PS50053"/>
    </source>
</evidence>
<dbReference type="InterPro" id="IPR039773">
    <property type="entry name" value="BAG_chaperone_regulator"/>
</dbReference>
<dbReference type="PANTHER" id="PTHR12329:SF16">
    <property type="entry name" value="BAG FAMILY MOLECULAR CHAPERONE REGULATOR 1"/>
    <property type="match status" value="1"/>
</dbReference>
<proteinExistence type="predicted"/>
<evidence type="ECO:0000313" key="6">
    <source>
        <dbReference type="EMBL" id="PIA32397.1"/>
    </source>
</evidence>
<reference evidence="6 7" key="1">
    <citation type="submission" date="2017-09" db="EMBL/GenBank/DDBJ databases">
        <title>WGS assembly of Aquilegia coerulea Goldsmith.</title>
        <authorList>
            <person name="Hodges S."/>
            <person name="Kramer E."/>
            <person name="Nordborg M."/>
            <person name="Tomkins J."/>
            <person name="Borevitz J."/>
            <person name="Derieg N."/>
            <person name="Yan J."/>
            <person name="Mihaltcheva S."/>
            <person name="Hayes R.D."/>
            <person name="Rokhsar D."/>
        </authorList>
    </citation>
    <scope>NUCLEOTIDE SEQUENCE [LARGE SCALE GENOMIC DNA]</scope>
    <source>
        <strain evidence="7">cv. Goldsmith</strain>
    </source>
</reference>
<feature type="coiled-coil region" evidence="2">
    <location>
        <begin position="122"/>
        <end position="172"/>
    </location>
</feature>
<dbReference type="AlphaFoldDB" id="A0A2G5CNH0"/>
<evidence type="ECO:0008006" key="8">
    <source>
        <dbReference type="Google" id="ProtNLM"/>
    </source>
</evidence>
<dbReference type="InterPro" id="IPR000626">
    <property type="entry name" value="Ubiquitin-like_dom"/>
</dbReference>
<dbReference type="Gene3D" id="3.10.20.90">
    <property type="entry name" value="Phosphatidylinositol 3-kinase Catalytic Subunit, Chain A, domain 1"/>
    <property type="match status" value="1"/>
</dbReference>
<dbReference type="GO" id="GO:0000774">
    <property type="term" value="F:adenyl-nucleotide exchange factor activity"/>
    <property type="evidence" value="ECO:0007669"/>
    <property type="project" value="TreeGrafter"/>
</dbReference>
<dbReference type="SMART" id="SM00264">
    <property type="entry name" value="BAG"/>
    <property type="match status" value="1"/>
</dbReference>
<evidence type="ECO:0000259" key="5">
    <source>
        <dbReference type="PROSITE" id="PS51035"/>
    </source>
</evidence>
<dbReference type="SUPFAM" id="SSF54236">
    <property type="entry name" value="Ubiquitin-like"/>
    <property type="match status" value="1"/>
</dbReference>
<protein>
    <recommendedName>
        <fullName evidence="8">Ubiquitin-like domain-containing protein</fullName>
    </recommendedName>
</protein>
<keyword evidence="1" id="KW-0143">Chaperone</keyword>
<dbReference type="PANTHER" id="PTHR12329">
    <property type="entry name" value="BCL2-ASSOCIATED ATHANOGENE"/>
    <property type="match status" value="1"/>
</dbReference>
<feature type="region of interest" description="Disordered" evidence="3">
    <location>
        <begin position="253"/>
        <end position="278"/>
    </location>
</feature>
<dbReference type="Gene3D" id="1.20.58.120">
    <property type="entry name" value="BAG domain"/>
    <property type="match status" value="1"/>
</dbReference>
<evidence type="ECO:0000313" key="7">
    <source>
        <dbReference type="Proteomes" id="UP000230069"/>
    </source>
</evidence>
<dbReference type="InterPro" id="IPR036533">
    <property type="entry name" value="BAG_dom_sf"/>
</dbReference>
<accession>A0A2G5CNH0</accession>
<feature type="domain" description="BAG" evidence="5">
    <location>
        <begin position="148"/>
        <end position="229"/>
    </location>
</feature>
<dbReference type="EMBL" id="KZ305062">
    <property type="protein sequence ID" value="PIA32397.1"/>
    <property type="molecule type" value="Genomic_DNA"/>
</dbReference>
<dbReference type="GO" id="GO:0005737">
    <property type="term" value="C:cytoplasm"/>
    <property type="evidence" value="ECO:0007669"/>
    <property type="project" value="TreeGrafter"/>
</dbReference>
<feature type="domain" description="Ubiquitin-like" evidence="4">
    <location>
        <begin position="58"/>
        <end position="126"/>
    </location>
</feature>
<evidence type="ECO:0000256" key="2">
    <source>
        <dbReference type="SAM" id="Coils"/>
    </source>
</evidence>
<sequence>MKKHSHSRVIEVEDGNKEEIDWELRPGGMLVQKREDEDDNDNDNDYDYDGVVASGPLINVKVSHGSTLHEIKVPAQATFGDLKRILARETGLDIKDQRLFFRGKEKQDGEHLNTVGVKDRSKLLLMEVLASKEKKLEEAKKNEAILKACEPINKVRLEVDKLAQKVSILESAVRNGTKVDEKEFVVLTELLMVQLLKLDGIEADGEARVQRKNEVRRVQSFVEKLDTLKARNANPFSDKGNAVSVTTEWEKFDSGVGSLNAPPPTSSSKATEDWEAFD</sequence>
<dbReference type="PROSITE" id="PS50053">
    <property type="entry name" value="UBIQUITIN_2"/>
    <property type="match status" value="1"/>
</dbReference>
<keyword evidence="2" id="KW-0175">Coiled coil</keyword>
<keyword evidence="7" id="KW-1185">Reference proteome</keyword>
<dbReference type="InterPro" id="IPR003103">
    <property type="entry name" value="BAG_domain"/>
</dbReference>
<evidence type="ECO:0000256" key="3">
    <source>
        <dbReference type="SAM" id="MobiDB-lite"/>
    </source>
</evidence>
<dbReference type="OrthoDB" id="417450at2759"/>
<dbReference type="InterPro" id="IPR029071">
    <property type="entry name" value="Ubiquitin-like_domsf"/>
</dbReference>
<dbReference type="FunCoup" id="A0A2G5CNH0">
    <property type="interactions" value="497"/>
</dbReference>
<evidence type="ECO:0000256" key="1">
    <source>
        <dbReference type="ARBA" id="ARBA00023186"/>
    </source>
</evidence>
<dbReference type="Proteomes" id="UP000230069">
    <property type="component" value="Unassembled WGS sequence"/>
</dbReference>
<dbReference type="STRING" id="218851.A0A2G5CNH0"/>
<dbReference type="Pfam" id="PF00240">
    <property type="entry name" value="ubiquitin"/>
    <property type="match status" value="1"/>
</dbReference>
<dbReference type="GO" id="GO:0050821">
    <property type="term" value="P:protein stabilization"/>
    <property type="evidence" value="ECO:0007669"/>
    <property type="project" value="TreeGrafter"/>
</dbReference>
<dbReference type="InParanoid" id="A0A2G5CNH0"/>
<dbReference type="GO" id="GO:0051087">
    <property type="term" value="F:protein-folding chaperone binding"/>
    <property type="evidence" value="ECO:0007669"/>
    <property type="project" value="InterPro"/>
</dbReference>
<organism evidence="6 7">
    <name type="scientific">Aquilegia coerulea</name>
    <name type="common">Rocky mountain columbine</name>
    <dbReference type="NCBI Taxonomy" id="218851"/>
    <lineage>
        <taxon>Eukaryota</taxon>
        <taxon>Viridiplantae</taxon>
        <taxon>Streptophyta</taxon>
        <taxon>Embryophyta</taxon>
        <taxon>Tracheophyta</taxon>
        <taxon>Spermatophyta</taxon>
        <taxon>Magnoliopsida</taxon>
        <taxon>Ranunculales</taxon>
        <taxon>Ranunculaceae</taxon>
        <taxon>Thalictroideae</taxon>
        <taxon>Aquilegia</taxon>
    </lineage>
</organism>
<dbReference type="Pfam" id="PF02179">
    <property type="entry name" value="BAG"/>
    <property type="match status" value="1"/>
</dbReference>
<dbReference type="SUPFAM" id="SSF63491">
    <property type="entry name" value="BAG domain"/>
    <property type="match status" value="1"/>
</dbReference>
<dbReference type="PROSITE" id="PS51035">
    <property type="entry name" value="BAG"/>
    <property type="match status" value="1"/>
</dbReference>
<gene>
    <name evidence="6" type="ORF">AQUCO_04500182v1</name>
</gene>